<dbReference type="HOGENOM" id="CLU_980342_0_0_1"/>
<name>A0A098VVZ2_9MICR</name>
<dbReference type="OrthoDB" id="1861185at2759"/>
<protein>
    <submittedName>
        <fullName evidence="1">DNA repair and recombination protein RadB</fullName>
    </submittedName>
</protein>
<organism evidence="1 2">
    <name type="scientific">Mitosporidium daphniae</name>
    <dbReference type="NCBI Taxonomy" id="1485682"/>
    <lineage>
        <taxon>Eukaryota</taxon>
        <taxon>Fungi</taxon>
        <taxon>Fungi incertae sedis</taxon>
        <taxon>Microsporidia</taxon>
        <taxon>Mitosporidium</taxon>
    </lineage>
</organism>
<dbReference type="RefSeq" id="XP_013239475.1">
    <property type="nucleotide sequence ID" value="XM_013384021.1"/>
</dbReference>
<evidence type="ECO:0000313" key="2">
    <source>
        <dbReference type="Proteomes" id="UP000029725"/>
    </source>
</evidence>
<dbReference type="AlphaFoldDB" id="A0A098VVZ2"/>
<dbReference type="SUPFAM" id="SSF52540">
    <property type="entry name" value="P-loop containing nucleoside triphosphate hydrolases"/>
    <property type="match status" value="1"/>
</dbReference>
<keyword evidence="2" id="KW-1185">Reference proteome</keyword>
<comment type="caution">
    <text evidence="1">The sequence shown here is derived from an EMBL/GenBank/DDBJ whole genome shotgun (WGS) entry which is preliminary data.</text>
</comment>
<dbReference type="Gene3D" id="3.40.50.300">
    <property type="entry name" value="P-loop containing nucleotide triphosphate hydrolases"/>
    <property type="match status" value="1"/>
</dbReference>
<reference evidence="1 2" key="1">
    <citation type="submission" date="2014-04" db="EMBL/GenBank/DDBJ databases">
        <title>A new species of microsporidia sheds light on the evolution of extreme parasitism.</title>
        <authorList>
            <person name="Haag K.L."/>
            <person name="James T.Y."/>
            <person name="Larsson R."/>
            <person name="Schaer T.M."/>
            <person name="Refardt D."/>
            <person name="Pombert J.-F."/>
            <person name="Ebert D."/>
        </authorList>
    </citation>
    <scope>NUCLEOTIDE SEQUENCE [LARGE SCALE GENOMIC DNA]</scope>
    <source>
        <strain evidence="1 2">UGP3</strain>
        <tissue evidence="1">Spores</tissue>
    </source>
</reference>
<gene>
    <name evidence="1" type="ORF">DI09_115p50</name>
</gene>
<dbReference type="GeneID" id="25258075"/>
<proteinExistence type="predicted"/>
<accession>A0A098VVZ2</accession>
<sequence length="284" mass="31672">MALHHRHAYGDSALCMADVEAIYKEMVESGRTSHIIRDDAEYLLEHLQIGDPNIDQLLGSTLCLPRATLLYGAAGTGKTLFSIQAAICSLKKRPFSYRVAFFTTDGPFPSKRLFQLQATRNNPSLLDRFFIFEIRSSSELISFLKYFLPVWCADELLIIVDNITSLIRFSVDLHEISVDLPKAIHFARTRMRCTFIFVSQIKAIVDGTSSLESSAPAIHPSLISNGHLFDQKIELILEPSCAQREKNKRILFHPTLGSVACPSSGSLPSISYVIDEQTGFTSIS</sequence>
<dbReference type="InterPro" id="IPR027417">
    <property type="entry name" value="P-loop_NTPase"/>
</dbReference>
<dbReference type="EMBL" id="JMKJ01000017">
    <property type="protein sequence ID" value="KGG53039.1"/>
    <property type="molecule type" value="Genomic_DNA"/>
</dbReference>
<evidence type="ECO:0000313" key="1">
    <source>
        <dbReference type="EMBL" id="KGG53039.1"/>
    </source>
</evidence>
<dbReference type="Proteomes" id="UP000029725">
    <property type="component" value="Unassembled WGS sequence"/>
</dbReference>
<dbReference type="VEuPathDB" id="MicrosporidiaDB:DI09_115p50"/>